<dbReference type="CDD" id="cd09912">
    <property type="entry name" value="DLP_2"/>
    <property type="match status" value="1"/>
</dbReference>
<evidence type="ECO:0000313" key="8">
    <source>
        <dbReference type="Proteomes" id="UP000515369"/>
    </source>
</evidence>
<dbReference type="GO" id="GO:0005525">
    <property type="term" value="F:GTP binding"/>
    <property type="evidence" value="ECO:0007669"/>
    <property type="project" value="UniProtKB-KW"/>
</dbReference>
<evidence type="ECO:0000256" key="4">
    <source>
        <dbReference type="ARBA" id="ARBA00023134"/>
    </source>
</evidence>
<dbReference type="PANTHER" id="PTHR10465:SF0">
    <property type="entry name" value="SARCALUMENIN"/>
    <property type="match status" value="1"/>
</dbReference>
<evidence type="ECO:0000256" key="2">
    <source>
        <dbReference type="ARBA" id="ARBA00022741"/>
    </source>
</evidence>
<evidence type="ECO:0000256" key="3">
    <source>
        <dbReference type="ARBA" id="ARBA00022801"/>
    </source>
</evidence>
<dbReference type="SUPFAM" id="SSF52540">
    <property type="entry name" value="P-loop containing nucleoside triphosphate hydrolases"/>
    <property type="match status" value="1"/>
</dbReference>
<reference evidence="7 8" key="1">
    <citation type="submission" date="2020-07" db="EMBL/GenBank/DDBJ databases">
        <title>Spirosoma foliorum sp. nov., isolated from the leaves on the Nejang mountain Korea, Republic of.</title>
        <authorList>
            <person name="Ho H."/>
            <person name="Lee Y.-J."/>
            <person name="Nurcahyanto D.-A."/>
            <person name="Kim S.-G."/>
        </authorList>
    </citation>
    <scope>NUCLEOTIDE SEQUENCE [LARGE SCALE GENOMIC DNA]</scope>
    <source>
        <strain evidence="7 8">PL0136</strain>
    </source>
</reference>
<dbReference type="EMBL" id="CP059732">
    <property type="protein sequence ID" value="QMW01505.1"/>
    <property type="molecule type" value="Genomic_DNA"/>
</dbReference>
<keyword evidence="5" id="KW-0472">Membrane</keyword>
<protein>
    <submittedName>
        <fullName evidence="7">Dynamin family protein</fullName>
    </submittedName>
</protein>
<feature type="domain" description="Dynamin N-terminal" evidence="6">
    <location>
        <begin position="45"/>
        <end position="202"/>
    </location>
</feature>
<gene>
    <name evidence="7" type="ORF">H3H32_26615</name>
</gene>
<evidence type="ECO:0000256" key="5">
    <source>
        <dbReference type="ARBA" id="ARBA00023136"/>
    </source>
</evidence>
<evidence type="ECO:0000313" key="7">
    <source>
        <dbReference type="EMBL" id="QMW01505.1"/>
    </source>
</evidence>
<dbReference type="InterPro" id="IPR027417">
    <property type="entry name" value="P-loop_NTPase"/>
</dbReference>
<dbReference type="Pfam" id="PF00350">
    <property type="entry name" value="Dynamin_N"/>
    <property type="match status" value="1"/>
</dbReference>
<dbReference type="Proteomes" id="UP000515369">
    <property type="component" value="Chromosome"/>
</dbReference>
<dbReference type="GO" id="GO:0016020">
    <property type="term" value="C:membrane"/>
    <property type="evidence" value="ECO:0007669"/>
    <property type="project" value="UniProtKB-SubCell"/>
</dbReference>
<comment type="subcellular location">
    <subcellularLocation>
        <location evidence="1">Membrane</location>
    </subcellularLocation>
</comment>
<dbReference type="GO" id="GO:0003924">
    <property type="term" value="F:GTPase activity"/>
    <property type="evidence" value="ECO:0007669"/>
    <property type="project" value="InterPro"/>
</dbReference>
<dbReference type="InterPro" id="IPR027094">
    <property type="entry name" value="Mitofusin_fam"/>
</dbReference>
<accession>A0A7G5GRL3</accession>
<keyword evidence="3" id="KW-0378">Hydrolase</keyword>
<dbReference type="KEGG" id="sfol:H3H32_26615"/>
<keyword evidence="8" id="KW-1185">Reference proteome</keyword>
<evidence type="ECO:0000256" key="1">
    <source>
        <dbReference type="ARBA" id="ARBA00004370"/>
    </source>
</evidence>
<organism evidence="7 8">
    <name type="scientific">Spirosoma foliorum</name>
    <dbReference type="NCBI Taxonomy" id="2710596"/>
    <lineage>
        <taxon>Bacteria</taxon>
        <taxon>Pseudomonadati</taxon>
        <taxon>Bacteroidota</taxon>
        <taxon>Cytophagia</taxon>
        <taxon>Cytophagales</taxon>
        <taxon>Cytophagaceae</taxon>
        <taxon>Spirosoma</taxon>
    </lineage>
</organism>
<dbReference type="AlphaFoldDB" id="A0A7G5GRL3"/>
<sequence>MEKTIASLWPLLEEAIRIINPDKLGNYQQQLVALQNLWKSEEVHIAIVGPFNQGKSTLLNALLGQKALPVDLIPTTGSAIYIRYGSSIHVDILLKNGERVTGKDTDLLKQYTILDENRQRPKVDHVSINLPHSILEMGVCLIDLPGINDREDQESYIRNEVLMADVVIVMLNAKQLWTRSEVDFMESWLLPYGIKGIIFVINFLSLLSEDDQKKVWERSMSLVEEFLSKLDTPIKTNLFKVDALPALRSIHNGNEEGLRESGLPVFKDNLVKVIETLQDNLSQWRSSRVFLLVEHITNTLYEELKFSESQFNKISSIRLTKITTETKQIVETSNIVKKKIKNLNKWSKDIVEDYSEELAGALRDGTFSTWKVGQVQRIENYFKDILASVNSISILLSYEFNISLAIELPSKPKVYLPSKPVEKNNNGKAAGGEQPVVCY</sequence>
<name>A0A7G5GRL3_9BACT</name>
<dbReference type="RefSeq" id="WP_182458787.1">
    <property type="nucleotide sequence ID" value="NZ_CP059732.1"/>
</dbReference>
<proteinExistence type="predicted"/>
<keyword evidence="2" id="KW-0547">Nucleotide-binding</keyword>
<dbReference type="Gene3D" id="3.40.50.300">
    <property type="entry name" value="P-loop containing nucleotide triphosphate hydrolases"/>
    <property type="match status" value="1"/>
</dbReference>
<dbReference type="PANTHER" id="PTHR10465">
    <property type="entry name" value="TRANSMEMBRANE GTPASE FZO1"/>
    <property type="match status" value="1"/>
</dbReference>
<keyword evidence="4" id="KW-0342">GTP-binding</keyword>
<dbReference type="InterPro" id="IPR045063">
    <property type="entry name" value="Dynamin_N"/>
</dbReference>
<evidence type="ECO:0000259" key="6">
    <source>
        <dbReference type="Pfam" id="PF00350"/>
    </source>
</evidence>